<dbReference type="InterPro" id="IPR050600">
    <property type="entry name" value="SETD3_SETD6_MTase"/>
</dbReference>
<comment type="caution">
    <text evidence="2">The sequence shown here is derived from an EMBL/GenBank/DDBJ whole genome shotgun (WGS) entry which is preliminary data.</text>
</comment>
<gene>
    <name evidence="2" type="ORF">KGF56_000186</name>
</gene>
<dbReference type="EMBL" id="JAHUZD010000019">
    <property type="protein sequence ID" value="KAI3406894.2"/>
    <property type="molecule type" value="Genomic_DNA"/>
</dbReference>
<protein>
    <recommendedName>
        <fullName evidence="1">SET domain-containing protein</fullName>
    </recommendedName>
</protein>
<dbReference type="GO" id="GO:0016279">
    <property type="term" value="F:protein-lysine N-methyltransferase activity"/>
    <property type="evidence" value="ECO:0007669"/>
    <property type="project" value="TreeGrafter"/>
</dbReference>
<reference evidence="2" key="1">
    <citation type="journal article" date="2022" name="DNA Res.">
        <title>Genome analysis of five recently described species of the CUG-Ser clade uncovers Candida theae as a new hybrid lineage with pathogenic potential in the Candida parapsilosis species complex.</title>
        <authorList>
            <person name="Mixao V."/>
            <person name="Del Olmo V."/>
            <person name="Hegedusova E."/>
            <person name="Saus E."/>
            <person name="Pryszcz L."/>
            <person name="Cillingova A."/>
            <person name="Nosek J."/>
            <person name="Gabaldon T."/>
        </authorList>
    </citation>
    <scope>NUCLEOTIDE SEQUENCE</scope>
    <source>
        <strain evidence="2">CBS 10844</strain>
    </source>
</reference>
<dbReference type="AlphaFoldDB" id="A0AAI9X098"/>
<evidence type="ECO:0000313" key="3">
    <source>
        <dbReference type="Proteomes" id="UP001202479"/>
    </source>
</evidence>
<dbReference type="RefSeq" id="XP_049182639.1">
    <property type="nucleotide sequence ID" value="XM_049323012.1"/>
</dbReference>
<evidence type="ECO:0000313" key="2">
    <source>
        <dbReference type="EMBL" id="KAI3406894.2"/>
    </source>
</evidence>
<dbReference type="PANTHER" id="PTHR13271">
    <property type="entry name" value="UNCHARACTERIZED PUTATIVE METHYLTRANSFERASE"/>
    <property type="match status" value="1"/>
</dbReference>
<keyword evidence="3" id="KW-1185">Reference proteome</keyword>
<name>A0AAI9X098_9ASCO</name>
<dbReference type="GO" id="GO:0005634">
    <property type="term" value="C:nucleus"/>
    <property type="evidence" value="ECO:0007669"/>
    <property type="project" value="TreeGrafter"/>
</dbReference>
<dbReference type="InterPro" id="IPR046341">
    <property type="entry name" value="SET_dom_sf"/>
</dbReference>
<dbReference type="SUPFAM" id="SSF82199">
    <property type="entry name" value="SET domain"/>
    <property type="match status" value="1"/>
</dbReference>
<dbReference type="Pfam" id="PF00856">
    <property type="entry name" value="SET"/>
    <property type="match status" value="1"/>
</dbReference>
<feature type="domain" description="SET" evidence="1">
    <location>
        <begin position="2"/>
        <end position="263"/>
    </location>
</feature>
<dbReference type="PROSITE" id="PS50280">
    <property type="entry name" value="SET"/>
    <property type="match status" value="1"/>
</dbReference>
<dbReference type="Gene3D" id="3.90.1410.10">
    <property type="entry name" value="set domain protein methyltransferase, domain 1"/>
    <property type="match status" value="1"/>
</dbReference>
<evidence type="ECO:0000259" key="1">
    <source>
        <dbReference type="PROSITE" id="PS50280"/>
    </source>
</evidence>
<accession>A0AAI9X098</accession>
<sequence>MDKIERLITWAKDHGAILTSNVEFKEISPNNYGSVSTSYDPVVIEIPRSLVITSDQAVSLFGKESFDKSTNRLALLKLYLSHSRIDESSFYKPYIDALPSLEAIDSPYTWPPEDRAYIQGTNLGNSLNENLASIIEEWWYALNLIPEGITKPTEHFINMKFYYEYKFYNDTDLYKYLNETATSNWTAFPNYLWSSLIFKSRAFPAYIIDKNFPKNEVMLLPVVDLLNHSPSAKVTWSSGGNEEFRFETDEPVAKGCEIFNNYGLKGNEELLLAYGFALEENNSDSVALKIKVPKSMIEKIEAKGIKLPTIDDYTNSVLDKEGKTESSHEHGILFFITLTNFPENLKQVFEMLVQNSWEKGLTLRMKLAGLNHLRAALEVKRKMLQLNVPADSTRRKYIKSYITSQDKILSSAITCIKRQEKELLSQFKTHLITLKNVYKKDKRFQQSLLFLGFNDFETILESEFQDQCWLLWLIRCYNKSSYTKEPEEDNYLPDWIQNLFRQLRRDTEITTQDVLNFKPIHDNLVPQLISSVPEIYGVGDWSIGEFVIAAKLLDRISFVRGKDQECIIVEQEYQT</sequence>
<proteinExistence type="predicted"/>
<dbReference type="GeneID" id="73377803"/>
<organism evidence="2 3">
    <name type="scientific">Candida oxycetoniae</name>
    <dbReference type="NCBI Taxonomy" id="497107"/>
    <lineage>
        <taxon>Eukaryota</taxon>
        <taxon>Fungi</taxon>
        <taxon>Dikarya</taxon>
        <taxon>Ascomycota</taxon>
        <taxon>Saccharomycotina</taxon>
        <taxon>Pichiomycetes</taxon>
        <taxon>Debaryomycetaceae</taxon>
        <taxon>Candida/Lodderomyces clade</taxon>
        <taxon>Candida</taxon>
    </lineage>
</organism>
<dbReference type="PANTHER" id="PTHR13271:SF147">
    <property type="entry name" value="PROTEIN-LYSINE N-METHYLTRANSFERASE EFM1-RELATED"/>
    <property type="match status" value="1"/>
</dbReference>
<dbReference type="Proteomes" id="UP001202479">
    <property type="component" value="Unassembled WGS sequence"/>
</dbReference>
<dbReference type="InterPro" id="IPR001214">
    <property type="entry name" value="SET_dom"/>
</dbReference>